<feature type="domain" description="GGDEF" evidence="2">
    <location>
        <begin position="379"/>
        <end position="513"/>
    </location>
</feature>
<dbReference type="InterPro" id="IPR029787">
    <property type="entry name" value="Nucleotide_cyclase"/>
</dbReference>
<dbReference type="NCBIfam" id="TIGR00254">
    <property type="entry name" value="GGDEF"/>
    <property type="match status" value="1"/>
</dbReference>
<dbReference type="Pfam" id="PF00990">
    <property type="entry name" value="GGDEF"/>
    <property type="match status" value="1"/>
</dbReference>
<accession>A0A2P6MKQ0</accession>
<dbReference type="SUPFAM" id="SSF55781">
    <property type="entry name" value="GAF domain-like"/>
    <property type="match status" value="1"/>
</dbReference>
<feature type="transmembrane region" description="Helical" evidence="1">
    <location>
        <begin position="15"/>
        <end position="35"/>
    </location>
</feature>
<evidence type="ECO:0000313" key="3">
    <source>
        <dbReference type="EMBL" id="PRO66870.1"/>
    </source>
</evidence>
<sequence>MVQFRKALPRRRECIYMWTAAVSIFVILCGGAALFLFPGRLAGWMFTAAVMTASVFGMVLEGADASGPAFTAAVAAAAVFLNLISLSAVVLGVSVLFLYFGQPIAWIAAVTGAAFFIYTGAWMIRSREKKETDWMDFYHHQSKNLHVLREISLVMQSTLEPTRLSHIFLTSLTAGYGLGYNRAMLFIHKGNGEFYGKAAIGPLTAEQGYDVWENVAVQKWTLRDFILQQKEAESNDSELNSLLQTMHFSNKDSSILYQMVADREPLLLHPSSLEAQDQLSGWMASFSISEAAVLPLTANDKIIGFAAVDNIVDNRPITYEDLDQLMPLVNQAAMAMENAYLYEMTKSMAWKDGLTGLYNKRYLEQQLAHVVDSFSRNNKEVSVLLLDIDYFKQFNDTNGHLLGDEVLKALAEVLQNLSGESGSACRFGGEEFVLLLPGASLEEAGQTAEQIMEDVKKIETAGAASQPFGHISVSIGGAELRRGMTAEALLHEADQAAYEAKRNGRNQMVLHEREMYV</sequence>
<dbReference type="EMBL" id="PVNS01000002">
    <property type="protein sequence ID" value="PRO66870.1"/>
    <property type="molecule type" value="Genomic_DNA"/>
</dbReference>
<dbReference type="SUPFAM" id="SSF55073">
    <property type="entry name" value="Nucleotide cyclase"/>
    <property type="match status" value="1"/>
</dbReference>
<dbReference type="Gene3D" id="3.30.70.270">
    <property type="match status" value="1"/>
</dbReference>
<dbReference type="SMART" id="SM00065">
    <property type="entry name" value="GAF"/>
    <property type="match status" value="1"/>
</dbReference>
<dbReference type="CDD" id="cd01949">
    <property type="entry name" value="GGDEF"/>
    <property type="match status" value="1"/>
</dbReference>
<dbReference type="OrthoDB" id="9759607at2"/>
<evidence type="ECO:0000259" key="2">
    <source>
        <dbReference type="PROSITE" id="PS50887"/>
    </source>
</evidence>
<keyword evidence="1" id="KW-1133">Transmembrane helix</keyword>
<protein>
    <recommendedName>
        <fullName evidence="2">GGDEF domain-containing protein</fullName>
    </recommendedName>
</protein>
<dbReference type="SMART" id="SM00267">
    <property type="entry name" value="GGDEF"/>
    <property type="match status" value="1"/>
</dbReference>
<dbReference type="Gene3D" id="3.30.450.40">
    <property type="match status" value="1"/>
</dbReference>
<evidence type="ECO:0000313" key="4">
    <source>
        <dbReference type="Proteomes" id="UP000243650"/>
    </source>
</evidence>
<dbReference type="GO" id="GO:0043709">
    <property type="term" value="P:cell adhesion involved in single-species biofilm formation"/>
    <property type="evidence" value="ECO:0007669"/>
    <property type="project" value="TreeGrafter"/>
</dbReference>
<keyword evidence="1" id="KW-0472">Membrane</keyword>
<dbReference type="InterPro" id="IPR050469">
    <property type="entry name" value="Diguanylate_Cyclase"/>
</dbReference>
<dbReference type="FunFam" id="3.30.70.270:FF:000001">
    <property type="entry name" value="Diguanylate cyclase domain protein"/>
    <property type="match status" value="1"/>
</dbReference>
<dbReference type="PANTHER" id="PTHR45138">
    <property type="entry name" value="REGULATORY COMPONENTS OF SENSORY TRANSDUCTION SYSTEM"/>
    <property type="match status" value="1"/>
</dbReference>
<comment type="caution">
    <text evidence="3">The sequence shown here is derived from an EMBL/GenBank/DDBJ whole genome shotgun (WGS) entry which is preliminary data.</text>
</comment>
<keyword evidence="1" id="KW-0812">Transmembrane</keyword>
<reference evidence="3 4" key="1">
    <citation type="submission" date="2018-03" db="EMBL/GenBank/DDBJ databases">
        <title>Bacillus urumqiensis sp. nov., a moderately haloalkaliphilic bacterium isolated from a salt lake.</title>
        <authorList>
            <person name="Zhao B."/>
            <person name="Liao Z."/>
        </authorList>
    </citation>
    <scope>NUCLEOTIDE SEQUENCE [LARGE SCALE GENOMIC DNA]</scope>
    <source>
        <strain evidence="3 4">BZ-SZ-XJ18</strain>
    </source>
</reference>
<dbReference type="InterPro" id="IPR029016">
    <property type="entry name" value="GAF-like_dom_sf"/>
</dbReference>
<dbReference type="InterPro" id="IPR000160">
    <property type="entry name" value="GGDEF_dom"/>
</dbReference>
<dbReference type="GO" id="GO:0005886">
    <property type="term" value="C:plasma membrane"/>
    <property type="evidence" value="ECO:0007669"/>
    <property type="project" value="TreeGrafter"/>
</dbReference>
<dbReference type="InterPro" id="IPR043128">
    <property type="entry name" value="Rev_trsase/Diguanyl_cyclase"/>
</dbReference>
<dbReference type="GO" id="GO:1902201">
    <property type="term" value="P:negative regulation of bacterial-type flagellum-dependent cell motility"/>
    <property type="evidence" value="ECO:0007669"/>
    <property type="project" value="TreeGrafter"/>
</dbReference>
<dbReference type="Proteomes" id="UP000243650">
    <property type="component" value="Unassembled WGS sequence"/>
</dbReference>
<dbReference type="PROSITE" id="PS50887">
    <property type="entry name" value="GGDEF"/>
    <property type="match status" value="1"/>
</dbReference>
<feature type="transmembrane region" description="Helical" evidence="1">
    <location>
        <begin position="104"/>
        <end position="124"/>
    </location>
</feature>
<evidence type="ECO:0000256" key="1">
    <source>
        <dbReference type="SAM" id="Phobius"/>
    </source>
</evidence>
<dbReference type="PANTHER" id="PTHR45138:SF9">
    <property type="entry name" value="DIGUANYLATE CYCLASE DGCM-RELATED"/>
    <property type="match status" value="1"/>
</dbReference>
<proteinExistence type="predicted"/>
<name>A0A2P6MKQ0_ALKUR</name>
<organism evidence="3 4">
    <name type="scientific">Alkalicoccus urumqiensis</name>
    <name type="common">Bacillus urumqiensis</name>
    <dbReference type="NCBI Taxonomy" id="1548213"/>
    <lineage>
        <taxon>Bacteria</taxon>
        <taxon>Bacillati</taxon>
        <taxon>Bacillota</taxon>
        <taxon>Bacilli</taxon>
        <taxon>Bacillales</taxon>
        <taxon>Bacillaceae</taxon>
        <taxon>Alkalicoccus</taxon>
    </lineage>
</organism>
<dbReference type="Pfam" id="PF01590">
    <property type="entry name" value="GAF"/>
    <property type="match status" value="1"/>
</dbReference>
<dbReference type="GO" id="GO:0052621">
    <property type="term" value="F:diguanylate cyclase activity"/>
    <property type="evidence" value="ECO:0007669"/>
    <property type="project" value="TreeGrafter"/>
</dbReference>
<dbReference type="AlphaFoldDB" id="A0A2P6MKQ0"/>
<feature type="transmembrane region" description="Helical" evidence="1">
    <location>
        <begin position="41"/>
        <end position="60"/>
    </location>
</feature>
<keyword evidence="4" id="KW-1185">Reference proteome</keyword>
<gene>
    <name evidence="3" type="ORF">C6I21_02810</name>
</gene>
<feature type="transmembrane region" description="Helical" evidence="1">
    <location>
        <begin position="72"/>
        <end position="98"/>
    </location>
</feature>
<dbReference type="InterPro" id="IPR003018">
    <property type="entry name" value="GAF"/>
</dbReference>